<dbReference type="SMART" id="SM01204">
    <property type="entry name" value="FIST_C"/>
    <property type="match status" value="1"/>
</dbReference>
<dbReference type="PANTHER" id="PTHR40252">
    <property type="entry name" value="BLR0328 PROTEIN"/>
    <property type="match status" value="1"/>
</dbReference>
<evidence type="ECO:0000259" key="1">
    <source>
        <dbReference type="SMART" id="SM00897"/>
    </source>
</evidence>
<feature type="domain" description="FIST" evidence="1">
    <location>
        <begin position="38"/>
        <end position="234"/>
    </location>
</feature>
<dbReference type="AlphaFoldDB" id="B3EG99"/>
<evidence type="ECO:0000313" key="4">
    <source>
        <dbReference type="Proteomes" id="UP000008841"/>
    </source>
</evidence>
<dbReference type="SMART" id="SM00897">
    <property type="entry name" value="FIST"/>
    <property type="match status" value="1"/>
</dbReference>
<dbReference type="EMBL" id="CP001097">
    <property type="protein sequence ID" value="ACD91108.1"/>
    <property type="molecule type" value="Genomic_DNA"/>
</dbReference>
<dbReference type="RefSeq" id="WP_012466977.1">
    <property type="nucleotide sequence ID" value="NC_010803.1"/>
</dbReference>
<feature type="domain" description="FIST C-domain" evidence="2">
    <location>
        <begin position="235"/>
        <end position="380"/>
    </location>
</feature>
<dbReference type="InterPro" id="IPR013702">
    <property type="entry name" value="FIST_domain_N"/>
</dbReference>
<evidence type="ECO:0008006" key="5">
    <source>
        <dbReference type="Google" id="ProtNLM"/>
    </source>
</evidence>
<dbReference type="HOGENOM" id="CLU_052774_2_0_10"/>
<dbReference type="Proteomes" id="UP000008841">
    <property type="component" value="Chromosome"/>
</dbReference>
<dbReference type="KEGG" id="cli:Clim_2079"/>
<organism evidence="3 4">
    <name type="scientific">Chlorobium limicola (strain DSM 245 / NBRC 103803 / 6330)</name>
    <dbReference type="NCBI Taxonomy" id="290315"/>
    <lineage>
        <taxon>Bacteria</taxon>
        <taxon>Pseudomonadati</taxon>
        <taxon>Chlorobiota</taxon>
        <taxon>Chlorobiia</taxon>
        <taxon>Chlorobiales</taxon>
        <taxon>Chlorobiaceae</taxon>
        <taxon>Chlorobium/Pelodictyon group</taxon>
        <taxon>Chlorobium</taxon>
    </lineage>
</organism>
<dbReference type="InterPro" id="IPR019494">
    <property type="entry name" value="FIST_C"/>
</dbReference>
<evidence type="ECO:0000313" key="3">
    <source>
        <dbReference type="EMBL" id="ACD91108.1"/>
    </source>
</evidence>
<accession>B3EG99</accession>
<name>B3EG99_CHLL2</name>
<protein>
    <recommendedName>
        <fullName evidence="5">Histidine kinase</fullName>
    </recommendedName>
</protein>
<sequence length="417" mass="43725">MNAISKIQAGSGVSELTDSYAAGVSAASEALTGISGRTPQVLIVFGAMRFDHRELLKGIMSVAGDIPLVGGTTAGEISTGGFSTGSVVVMALASDYLHCVEGIGHDMSSDEAACAVEMATDILSKGSFDKDASLMVFPNGMGGDGLRVLDGLHSVLGRGFEISGGFLGDDERFQSTFQYYNGKVYKDAIVGLMISRKDCIRTGIGVGSGFESIGNSFVCTASEGNLVTEFDHVRALDLYKDFLGEERSARLPGVCLEYPFGLIDPALSTGGEELFQLRCGLSVDHAKGTISLAASIPSGSSVTLTTASRGDIIQGARFAAEQAKACLSGAIPRLVVMFSCVGRKLVLGRRIQEEAATIKECLGSDVPLIGFYTYGEIGPVNKMKPGFETAKFHNETVVLWVIGEEHSGSPATAVVRP</sequence>
<dbReference type="eggNOG" id="COG3287">
    <property type="taxonomic scope" value="Bacteria"/>
</dbReference>
<proteinExistence type="predicted"/>
<dbReference type="PANTHER" id="PTHR40252:SF2">
    <property type="entry name" value="BLR0328 PROTEIN"/>
    <property type="match status" value="1"/>
</dbReference>
<evidence type="ECO:0000259" key="2">
    <source>
        <dbReference type="SMART" id="SM01204"/>
    </source>
</evidence>
<reference evidence="3 4" key="1">
    <citation type="submission" date="2008-05" db="EMBL/GenBank/DDBJ databases">
        <title>Complete sequence of Chlorobium limicola DSM 245.</title>
        <authorList>
            <consortium name="US DOE Joint Genome Institute"/>
            <person name="Lucas S."/>
            <person name="Copeland A."/>
            <person name="Lapidus A."/>
            <person name="Glavina del Rio T."/>
            <person name="Dalin E."/>
            <person name="Tice H."/>
            <person name="Bruce D."/>
            <person name="Goodwin L."/>
            <person name="Pitluck S."/>
            <person name="Schmutz J."/>
            <person name="Larimer F."/>
            <person name="Land M."/>
            <person name="Hauser L."/>
            <person name="Kyrpides N."/>
            <person name="Ovchinnikova G."/>
            <person name="Zhao F."/>
            <person name="Li T."/>
            <person name="Liu Z."/>
            <person name="Overmann J."/>
            <person name="Bryant D.A."/>
            <person name="Richardson P."/>
        </authorList>
    </citation>
    <scope>NUCLEOTIDE SEQUENCE [LARGE SCALE GENOMIC DNA]</scope>
    <source>
        <strain evidence="4">DSM 245 / NBRC 103803 / 6330</strain>
    </source>
</reference>
<dbReference type="Pfam" id="PF10442">
    <property type="entry name" value="FIST_C"/>
    <property type="match status" value="1"/>
</dbReference>
<gene>
    <name evidence="3" type="ordered locus">Clim_2079</name>
</gene>
<dbReference type="Pfam" id="PF08495">
    <property type="entry name" value="FIST"/>
    <property type="match status" value="1"/>
</dbReference>
<dbReference type="STRING" id="290315.Clim_2079"/>